<dbReference type="Pfam" id="PF13549">
    <property type="entry name" value="ATP-grasp_5"/>
    <property type="match status" value="1"/>
</dbReference>
<dbReference type="SUPFAM" id="SSF52210">
    <property type="entry name" value="Succinyl-CoA synthetase domains"/>
    <property type="match status" value="2"/>
</dbReference>
<organism evidence="2 3">
    <name type="scientific">Variovorax soli</name>
    <dbReference type="NCBI Taxonomy" id="376815"/>
    <lineage>
        <taxon>Bacteria</taxon>
        <taxon>Pseudomonadati</taxon>
        <taxon>Pseudomonadota</taxon>
        <taxon>Betaproteobacteria</taxon>
        <taxon>Burkholderiales</taxon>
        <taxon>Comamonadaceae</taxon>
        <taxon>Variovorax</taxon>
    </lineage>
</organism>
<evidence type="ECO:0000313" key="2">
    <source>
        <dbReference type="EMBL" id="MDR6538020.1"/>
    </source>
</evidence>
<dbReference type="PANTHER" id="PTHR42793:SF4">
    <property type="entry name" value="BLL6376 PROTEIN"/>
    <property type="match status" value="1"/>
</dbReference>
<gene>
    <name evidence="2" type="ORF">J2739_003806</name>
</gene>
<dbReference type="SUPFAM" id="SSF56059">
    <property type="entry name" value="Glutathione synthetase ATP-binding domain-like"/>
    <property type="match status" value="1"/>
</dbReference>
<dbReference type="Pfam" id="PF13607">
    <property type="entry name" value="Succ_CoA_lig"/>
    <property type="match status" value="1"/>
</dbReference>
<dbReference type="InterPro" id="IPR032875">
    <property type="entry name" value="Succ_CoA_lig_flav_dom"/>
</dbReference>
<comment type="caution">
    <text evidence="2">The sequence shown here is derived from an EMBL/GenBank/DDBJ whole genome shotgun (WGS) entry which is preliminary data.</text>
</comment>
<reference evidence="2 3" key="1">
    <citation type="submission" date="2023-07" db="EMBL/GenBank/DDBJ databases">
        <title>Sorghum-associated microbial communities from plants grown in Nebraska, USA.</title>
        <authorList>
            <person name="Schachtman D."/>
        </authorList>
    </citation>
    <scope>NUCLEOTIDE SEQUENCE [LARGE SCALE GENOMIC DNA]</scope>
    <source>
        <strain evidence="2 3">DS1781</strain>
    </source>
</reference>
<accession>A0ABU1NJ43</accession>
<dbReference type="SMART" id="SM00881">
    <property type="entry name" value="CoA_binding"/>
    <property type="match status" value="1"/>
</dbReference>
<dbReference type="InterPro" id="IPR013815">
    <property type="entry name" value="ATP_grasp_subdomain_1"/>
</dbReference>
<dbReference type="Proteomes" id="UP001184230">
    <property type="component" value="Unassembled WGS sequence"/>
</dbReference>
<feature type="domain" description="CoA-binding" evidence="1">
    <location>
        <begin position="10"/>
        <end position="105"/>
    </location>
</feature>
<name>A0ABU1NJ43_9BURK</name>
<sequence>MSGTDSIARLLRPRSVAVIGASADAAKTAGRPVAYLRKHGFTGEIYPVNPRVEAIDGLRCYPDIAALPGVPDVGIVLLGAERAHLAVRDLASRGTAAAIVLASGYTETGDEGARRQQQLIEAAGPMRILGPNTIGLVNLTDNIVLSASGALEMERFPVGSIGVVSQSGGILGALLSRAAPRGIGLSKLISTSNEVDLDLADFVDHLADDPDTKVIALYVESVRNPAKFRAAALKAARADKPVVAFKIGRSEAGARAAVSHTGALAGADRMYDALFKDVGIIRAQTFGDLLDIPAALATGRVLRGTRVAVLTSTGGAGTLVSDSLGVSGFETPPPDAETAARLRALQTGDHAALDRNPIDVTLAGLQPDLLRGAITALLESPAYDALTLIVGSSSLAMPELMANAIRDCLPMSDKPVIAYISPHAPEVAALLTQAGVPAFSAAESCTVALDGMLQRTRWQAYPEEPAGAAIAIADLPSGSLDEAQAKQLFARFGVPCAGETIVTTPQEAEQAARAFGGRVVLKVLSSAITHKSDVGGVAVNLAAEQVGARLSAMAVEVQEKTGIVPQRFLVQEMVSSGTELILGMHRDPLGTAILLGMGGVTAELFKDTTMRLLPGKGGLGREQALEMLRELKTWPLLDGFRGRPKADVEALVKAIVAFSTMTAQMGDRLVEAEINPLFVLPKGQGVRAADGVVVLAGKA</sequence>
<evidence type="ECO:0000313" key="3">
    <source>
        <dbReference type="Proteomes" id="UP001184230"/>
    </source>
</evidence>
<dbReference type="EMBL" id="JAVDRF010000008">
    <property type="protein sequence ID" value="MDR6538020.1"/>
    <property type="molecule type" value="Genomic_DNA"/>
</dbReference>
<dbReference type="RefSeq" id="WP_309904433.1">
    <property type="nucleotide sequence ID" value="NZ_JAVDRF010000008.1"/>
</dbReference>
<dbReference type="Pfam" id="PF13380">
    <property type="entry name" value="CoA_binding_2"/>
    <property type="match status" value="1"/>
</dbReference>
<protein>
    <submittedName>
        <fullName evidence="2">Acyl-CoA synthetase (NDP forming)</fullName>
    </submittedName>
</protein>
<evidence type="ECO:0000259" key="1">
    <source>
        <dbReference type="SMART" id="SM00881"/>
    </source>
</evidence>
<dbReference type="Gene3D" id="3.40.50.720">
    <property type="entry name" value="NAD(P)-binding Rossmann-like Domain"/>
    <property type="match status" value="1"/>
</dbReference>
<dbReference type="InterPro" id="IPR036291">
    <property type="entry name" value="NAD(P)-bd_dom_sf"/>
</dbReference>
<keyword evidence="3" id="KW-1185">Reference proteome</keyword>
<dbReference type="Gene3D" id="3.30.470.20">
    <property type="entry name" value="ATP-grasp fold, B domain"/>
    <property type="match status" value="1"/>
</dbReference>
<dbReference type="InterPro" id="IPR016102">
    <property type="entry name" value="Succinyl-CoA_synth-like"/>
</dbReference>
<dbReference type="PANTHER" id="PTHR42793">
    <property type="entry name" value="COA BINDING DOMAIN CONTAINING PROTEIN"/>
    <property type="match status" value="1"/>
</dbReference>
<proteinExistence type="predicted"/>
<dbReference type="Gene3D" id="3.30.1490.20">
    <property type="entry name" value="ATP-grasp fold, A domain"/>
    <property type="match status" value="1"/>
</dbReference>
<dbReference type="SUPFAM" id="SSF51735">
    <property type="entry name" value="NAD(P)-binding Rossmann-fold domains"/>
    <property type="match status" value="1"/>
</dbReference>
<dbReference type="Gene3D" id="3.40.50.261">
    <property type="entry name" value="Succinyl-CoA synthetase domains"/>
    <property type="match status" value="2"/>
</dbReference>
<dbReference type="InterPro" id="IPR003781">
    <property type="entry name" value="CoA-bd"/>
</dbReference>